<dbReference type="EC" id="4.2.3.1" evidence="5"/>
<dbReference type="GO" id="GO:0006567">
    <property type="term" value="P:L-threonine catabolic process"/>
    <property type="evidence" value="ECO:0007669"/>
    <property type="project" value="TreeGrafter"/>
</dbReference>
<gene>
    <name evidence="5" type="primary">thrC_2</name>
    <name evidence="5" type="ORF">DYBT9275_06023</name>
</gene>
<dbReference type="PANTHER" id="PTHR48078:SF6">
    <property type="entry name" value="L-THREONINE DEHYDRATASE CATABOLIC TDCB"/>
    <property type="match status" value="1"/>
</dbReference>
<dbReference type="Gene3D" id="3.40.50.1100">
    <property type="match status" value="2"/>
</dbReference>
<sequence length="342" mass="36304">MLLGEGQTPLVKSGYIGKELGIPNLYFKLENLNPTGSYKDRFAAVLVSEMRAAGQKVCIATSSGNTGAALSAYCAAAGITCILVVVDGAPLPKVKQMQLYGAQILMVKDFGKNAEMTTRVFEDLEKICVSRQLPLPISAFRYCPSAMQGVQTLVYEINEELSGPADHIFSPAGGGGLTLAVTKGVLSSSSRTKVHCVQPEGNDTIASQLRNGLLRAMAVNASVTTVSGLQVASVIDGDEVITNCRALGGNGYVVGDSDVFKWQKQMAQKEGIFSEPAGAVALAGLENAISRNEINQNETVVCLVTGSGFKDMGSVDRNFNLPEVRTISHEESISNIKDWFNG</sequence>
<dbReference type="Pfam" id="PF00291">
    <property type="entry name" value="PALP"/>
    <property type="match status" value="1"/>
</dbReference>
<dbReference type="EMBL" id="CAJRAF010000004">
    <property type="protein sequence ID" value="CAG5018545.1"/>
    <property type="molecule type" value="Genomic_DNA"/>
</dbReference>
<evidence type="ECO:0000313" key="5">
    <source>
        <dbReference type="EMBL" id="CAG5018545.1"/>
    </source>
</evidence>
<dbReference type="GO" id="GO:0004795">
    <property type="term" value="F:threonine synthase activity"/>
    <property type="evidence" value="ECO:0007669"/>
    <property type="project" value="UniProtKB-EC"/>
</dbReference>
<proteinExistence type="predicted"/>
<feature type="domain" description="Tryptophan synthase beta chain-like PALP" evidence="4">
    <location>
        <begin position="3"/>
        <end position="306"/>
    </location>
</feature>
<name>A0A916NP37_9BACT</name>
<dbReference type="AlphaFoldDB" id="A0A916NP37"/>
<dbReference type="GO" id="GO:0009097">
    <property type="term" value="P:isoleucine biosynthetic process"/>
    <property type="evidence" value="ECO:0007669"/>
    <property type="project" value="TreeGrafter"/>
</dbReference>
<dbReference type="Proteomes" id="UP000680038">
    <property type="component" value="Unassembled WGS sequence"/>
</dbReference>
<dbReference type="InterPro" id="IPR050147">
    <property type="entry name" value="Ser/Thr_Dehydratase"/>
</dbReference>
<evidence type="ECO:0000259" key="4">
    <source>
        <dbReference type="Pfam" id="PF00291"/>
    </source>
</evidence>
<evidence type="ECO:0000256" key="1">
    <source>
        <dbReference type="ARBA" id="ARBA00001933"/>
    </source>
</evidence>
<evidence type="ECO:0000256" key="3">
    <source>
        <dbReference type="ARBA" id="ARBA00023239"/>
    </source>
</evidence>
<protein>
    <submittedName>
        <fullName evidence="5">Threonine synthase</fullName>
        <ecNumber evidence="5">4.2.3.1</ecNumber>
    </submittedName>
</protein>
<dbReference type="InterPro" id="IPR001926">
    <property type="entry name" value="TrpB-like_PALP"/>
</dbReference>
<comment type="cofactor">
    <cofactor evidence="1">
        <name>pyridoxal 5'-phosphate</name>
        <dbReference type="ChEBI" id="CHEBI:597326"/>
    </cofactor>
</comment>
<keyword evidence="3 5" id="KW-0456">Lyase</keyword>
<keyword evidence="6" id="KW-1185">Reference proteome</keyword>
<evidence type="ECO:0000256" key="2">
    <source>
        <dbReference type="ARBA" id="ARBA00022898"/>
    </source>
</evidence>
<keyword evidence="2" id="KW-0663">Pyridoxal phosphate</keyword>
<comment type="caution">
    <text evidence="5">The sequence shown here is derived from an EMBL/GenBank/DDBJ whole genome shotgun (WGS) entry which is preliminary data.</text>
</comment>
<dbReference type="PANTHER" id="PTHR48078">
    <property type="entry name" value="THREONINE DEHYDRATASE, MITOCHONDRIAL-RELATED"/>
    <property type="match status" value="1"/>
</dbReference>
<accession>A0A916NP37</accession>
<dbReference type="InterPro" id="IPR036052">
    <property type="entry name" value="TrpB-like_PALP_sf"/>
</dbReference>
<organism evidence="5 6">
    <name type="scientific">Dyadobacter helix</name>
    <dbReference type="NCBI Taxonomy" id="2822344"/>
    <lineage>
        <taxon>Bacteria</taxon>
        <taxon>Pseudomonadati</taxon>
        <taxon>Bacteroidota</taxon>
        <taxon>Cytophagia</taxon>
        <taxon>Cytophagales</taxon>
        <taxon>Spirosomataceae</taxon>
        <taxon>Dyadobacter</taxon>
    </lineage>
</organism>
<dbReference type="GO" id="GO:0006565">
    <property type="term" value="P:L-serine catabolic process"/>
    <property type="evidence" value="ECO:0007669"/>
    <property type="project" value="TreeGrafter"/>
</dbReference>
<dbReference type="GO" id="GO:0003941">
    <property type="term" value="F:L-serine ammonia-lyase activity"/>
    <property type="evidence" value="ECO:0007669"/>
    <property type="project" value="TreeGrafter"/>
</dbReference>
<evidence type="ECO:0000313" key="6">
    <source>
        <dbReference type="Proteomes" id="UP000680038"/>
    </source>
</evidence>
<dbReference type="GO" id="GO:0004794">
    <property type="term" value="F:threonine deaminase activity"/>
    <property type="evidence" value="ECO:0007669"/>
    <property type="project" value="TreeGrafter"/>
</dbReference>
<dbReference type="SUPFAM" id="SSF53686">
    <property type="entry name" value="Tryptophan synthase beta subunit-like PLP-dependent enzymes"/>
    <property type="match status" value="1"/>
</dbReference>
<reference evidence="5" key="1">
    <citation type="submission" date="2021-04" db="EMBL/GenBank/DDBJ databases">
        <authorList>
            <person name="Rodrigo-Torres L."/>
            <person name="Arahal R. D."/>
            <person name="Lucena T."/>
        </authorList>
    </citation>
    <scope>NUCLEOTIDE SEQUENCE</scope>
    <source>
        <strain evidence="5">CECT 9275</strain>
    </source>
</reference>